<proteinExistence type="predicted"/>
<evidence type="ECO:0000256" key="2">
    <source>
        <dbReference type="SAM" id="SignalP"/>
    </source>
</evidence>
<name>A0A922SKK0_SPOEX</name>
<evidence type="ECO:0000313" key="4">
    <source>
        <dbReference type="Proteomes" id="UP000814243"/>
    </source>
</evidence>
<feature type="compositionally biased region" description="Polar residues" evidence="1">
    <location>
        <begin position="154"/>
        <end position="177"/>
    </location>
</feature>
<sequence>MLFPTTLTLLIASYVVSEQQFEMKPHSNGKQKSVYKRNGVIERLKLFKTHVDNFVPELYKKQTYHVDEPHSRNRQRRNIFFGNRLTQQDCHFPKVTKPIPAHTYTVYNITDVFYGEEKMKNGVYTVWPTYTRKPYRLPFPDRESQEDFAESDAQENSSPTDYNLSSSGFKANETGENNQTASKSEIGLSINAFYSFSCSMVLLFLNKYYRENI</sequence>
<evidence type="ECO:0000256" key="1">
    <source>
        <dbReference type="SAM" id="MobiDB-lite"/>
    </source>
</evidence>
<evidence type="ECO:0000313" key="3">
    <source>
        <dbReference type="EMBL" id="KAH9640861.1"/>
    </source>
</evidence>
<feature type="chain" id="PRO_5037025444" evidence="2">
    <location>
        <begin position="18"/>
        <end position="213"/>
    </location>
</feature>
<organism evidence="3 4">
    <name type="scientific">Spodoptera exigua</name>
    <name type="common">Beet armyworm</name>
    <name type="synonym">Noctua fulgens</name>
    <dbReference type="NCBI Taxonomy" id="7107"/>
    <lineage>
        <taxon>Eukaryota</taxon>
        <taxon>Metazoa</taxon>
        <taxon>Ecdysozoa</taxon>
        <taxon>Arthropoda</taxon>
        <taxon>Hexapoda</taxon>
        <taxon>Insecta</taxon>
        <taxon>Pterygota</taxon>
        <taxon>Neoptera</taxon>
        <taxon>Endopterygota</taxon>
        <taxon>Lepidoptera</taxon>
        <taxon>Glossata</taxon>
        <taxon>Ditrysia</taxon>
        <taxon>Noctuoidea</taxon>
        <taxon>Noctuidae</taxon>
        <taxon>Amphipyrinae</taxon>
        <taxon>Spodoptera</taxon>
    </lineage>
</organism>
<dbReference type="EMBL" id="JACEFF010000272">
    <property type="protein sequence ID" value="KAH9640861.1"/>
    <property type="molecule type" value="Genomic_DNA"/>
</dbReference>
<reference evidence="3" key="1">
    <citation type="journal article" date="2021" name="G3 (Bethesda)">
        <title>Genome and transcriptome analysis of the beet armyworm Spodoptera exigua reveals targets for pest control. .</title>
        <authorList>
            <person name="Simon S."/>
            <person name="Breeschoten T."/>
            <person name="Jansen H.J."/>
            <person name="Dirks R.P."/>
            <person name="Schranz M.E."/>
            <person name="Ros V.I.D."/>
        </authorList>
    </citation>
    <scope>NUCLEOTIDE SEQUENCE</scope>
    <source>
        <strain evidence="3">TB_SE_WUR_2020</strain>
    </source>
</reference>
<accession>A0A922SKK0</accession>
<protein>
    <submittedName>
        <fullName evidence="3">Uncharacterized protein</fullName>
    </submittedName>
</protein>
<comment type="caution">
    <text evidence="3">The sequence shown here is derived from an EMBL/GenBank/DDBJ whole genome shotgun (WGS) entry which is preliminary data.</text>
</comment>
<feature type="signal peptide" evidence="2">
    <location>
        <begin position="1"/>
        <end position="17"/>
    </location>
</feature>
<feature type="region of interest" description="Disordered" evidence="1">
    <location>
        <begin position="143"/>
        <end position="177"/>
    </location>
</feature>
<gene>
    <name evidence="3" type="ORF">HF086_014447</name>
</gene>
<dbReference type="Proteomes" id="UP000814243">
    <property type="component" value="Unassembled WGS sequence"/>
</dbReference>
<dbReference type="AlphaFoldDB" id="A0A922SKK0"/>
<keyword evidence="2" id="KW-0732">Signal</keyword>